<proteinExistence type="predicted"/>
<dbReference type="AlphaFoldDB" id="A0A8S1X107"/>
<accession>A0A8S1X107</accession>
<keyword evidence="3" id="KW-1185">Reference proteome</keyword>
<keyword evidence="1" id="KW-0812">Transmembrane</keyword>
<gene>
    <name evidence="2" type="ORF">PPENT_87.1.T1100154</name>
</gene>
<dbReference type="Proteomes" id="UP000689195">
    <property type="component" value="Unassembled WGS sequence"/>
</dbReference>
<evidence type="ECO:0008006" key="4">
    <source>
        <dbReference type="Google" id="ProtNLM"/>
    </source>
</evidence>
<comment type="caution">
    <text evidence="2">The sequence shown here is derived from an EMBL/GenBank/DDBJ whole genome shotgun (WGS) entry which is preliminary data.</text>
</comment>
<keyword evidence="1" id="KW-0472">Membrane</keyword>
<dbReference type="EMBL" id="CAJJDO010000110">
    <property type="protein sequence ID" value="CAD8195814.1"/>
    <property type="molecule type" value="Genomic_DNA"/>
</dbReference>
<evidence type="ECO:0000256" key="1">
    <source>
        <dbReference type="SAM" id="Phobius"/>
    </source>
</evidence>
<evidence type="ECO:0000313" key="3">
    <source>
        <dbReference type="Proteomes" id="UP000689195"/>
    </source>
</evidence>
<organism evidence="2 3">
    <name type="scientific">Paramecium pentaurelia</name>
    <dbReference type="NCBI Taxonomy" id="43138"/>
    <lineage>
        <taxon>Eukaryota</taxon>
        <taxon>Sar</taxon>
        <taxon>Alveolata</taxon>
        <taxon>Ciliophora</taxon>
        <taxon>Intramacronucleata</taxon>
        <taxon>Oligohymenophorea</taxon>
        <taxon>Peniculida</taxon>
        <taxon>Parameciidae</taxon>
        <taxon>Paramecium</taxon>
    </lineage>
</organism>
<name>A0A8S1X107_9CILI</name>
<protein>
    <recommendedName>
        <fullName evidence="4">Transmembrane protein</fullName>
    </recommendedName>
</protein>
<feature type="transmembrane region" description="Helical" evidence="1">
    <location>
        <begin position="35"/>
        <end position="55"/>
    </location>
</feature>
<evidence type="ECO:0000313" key="2">
    <source>
        <dbReference type="EMBL" id="CAD8195814.1"/>
    </source>
</evidence>
<reference evidence="2" key="1">
    <citation type="submission" date="2021-01" db="EMBL/GenBank/DDBJ databases">
        <authorList>
            <consortium name="Genoscope - CEA"/>
            <person name="William W."/>
        </authorList>
    </citation>
    <scope>NUCLEOTIDE SEQUENCE</scope>
</reference>
<sequence length="74" mass="8977">MLWQQILKNKNFFQQIYQQQNQLKRNILLSNFKSLIIIMIHKINLIILFIKLIVLHKDKVIMKIMLIKNTEENG</sequence>
<keyword evidence="1" id="KW-1133">Transmembrane helix</keyword>